<dbReference type="RefSeq" id="WP_074695155.1">
    <property type="nucleotide sequence ID" value="NZ_FNJN01000003.1"/>
</dbReference>
<accession>A0A1H0NLJ3</accession>
<dbReference type="Gene3D" id="4.10.320.10">
    <property type="entry name" value="E3-binding domain"/>
    <property type="match status" value="1"/>
</dbReference>
<proteinExistence type="predicted"/>
<dbReference type="Pfam" id="PF11774">
    <property type="entry name" value="Lsr2"/>
    <property type="match status" value="1"/>
</dbReference>
<evidence type="ECO:0000313" key="6">
    <source>
        <dbReference type="Proteomes" id="UP000186456"/>
    </source>
</evidence>
<gene>
    <name evidence="5" type="ORF">SAMN04487788_1408</name>
</gene>
<dbReference type="InterPro" id="IPR036625">
    <property type="entry name" value="E3-bd_dom_sf"/>
</dbReference>
<dbReference type="AlphaFoldDB" id="A0A1H0NLJ3"/>
<feature type="region of interest" description="Disordered" evidence="2">
    <location>
        <begin position="60"/>
        <end position="83"/>
    </location>
</feature>
<evidence type="ECO:0000313" key="5">
    <source>
        <dbReference type="EMBL" id="SDO93501.1"/>
    </source>
</evidence>
<dbReference type="InterPro" id="IPR055370">
    <property type="entry name" value="Lsr2_DNA-bd"/>
</dbReference>
<dbReference type="Proteomes" id="UP000186456">
    <property type="component" value="Unassembled WGS sequence"/>
</dbReference>
<evidence type="ECO:0000256" key="2">
    <source>
        <dbReference type="SAM" id="MobiDB-lite"/>
    </source>
</evidence>
<dbReference type="Pfam" id="PF23359">
    <property type="entry name" value="Lsr2_DNA-bd"/>
    <property type="match status" value="1"/>
</dbReference>
<keyword evidence="1" id="KW-0238">DNA-binding</keyword>
<evidence type="ECO:0000259" key="4">
    <source>
        <dbReference type="Pfam" id="PF23359"/>
    </source>
</evidence>
<evidence type="ECO:0000256" key="1">
    <source>
        <dbReference type="ARBA" id="ARBA00023125"/>
    </source>
</evidence>
<dbReference type="GO" id="GO:0016746">
    <property type="term" value="F:acyltransferase activity"/>
    <property type="evidence" value="ECO:0007669"/>
    <property type="project" value="InterPro"/>
</dbReference>
<evidence type="ECO:0000259" key="3">
    <source>
        <dbReference type="Pfam" id="PF11774"/>
    </source>
</evidence>
<sequence length="114" mass="12145">MATKHVTHLVDDLDGSVLENGEGKQVTFSVEGRAYEIDLSDANADKLFEVFAPYVAAARSVGSSDARGSRRNPPRKGSVDLGAVREWARANGHTVSDRGRVPATIIDAYTAATS</sequence>
<dbReference type="InterPro" id="IPR024412">
    <property type="entry name" value="Lsr2_dim_dom"/>
</dbReference>
<dbReference type="InterPro" id="IPR042261">
    <property type="entry name" value="Lsr2-like_dimerization"/>
</dbReference>
<organism evidence="5 6">
    <name type="scientific">Microbacterium testaceum (strain StLB037)</name>
    <dbReference type="NCBI Taxonomy" id="979556"/>
    <lineage>
        <taxon>Bacteria</taxon>
        <taxon>Bacillati</taxon>
        <taxon>Actinomycetota</taxon>
        <taxon>Actinomycetes</taxon>
        <taxon>Micrococcales</taxon>
        <taxon>Microbacteriaceae</taxon>
        <taxon>Microbacterium</taxon>
    </lineage>
</organism>
<dbReference type="EMBL" id="FNJN01000003">
    <property type="protein sequence ID" value="SDO93501.1"/>
    <property type="molecule type" value="Genomic_DNA"/>
</dbReference>
<protein>
    <submittedName>
        <fullName evidence="5">Lsr2 protein</fullName>
    </submittedName>
</protein>
<name>A0A1H0NLJ3_MICTS</name>
<feature type="domain" description="Lsr2 dimerization" evidence="3">
    <location>
        <begin position="1"/>
        <end position="62"/>
    </location>
</feature>
<reference evidence="5 6" key="1">
    <citation type="submission" date="2016-10" db="EMBL/GenBank/DDBJ databases">
        <authorList>
            <person name="de Groot N.N."/>
        </authorList>
    </citation>
    <scope>NUCLEOTIDE SEQUENCE [LARGE SCALE GENOMIC DNA]</scope>
    <source>
        <strain evidence="5 6">StLB037</strain>
    </source>
</reference>
<feature type="domain" description="Lsr2 DNA-binding" evidence="4">
    <location>
        <begin position="80"/>
        <end position="112"/>
    </location>
</feature>
<dbReference type="Gene3D" id="3.30.60.230">
    <property type="entry name" value="Lsr2, dimerization domain"/>
    <property type="match status" value="1"/>
</dbReference>
<dbReference type="GO" id="GO:0003677">
    <property type="term" value="F:DNA binding"/>
    <property type="evidence" value="ECO:0007669"/>
    <property type="project" value="UniProtKB-KW"/>
</dbReference>